<evidence type="ECO:0000313" key="1">
    <source>
        <dbReference type="EMBL" id="GFU33400.1"/>
    </source>
</evidence>
<dbReference type="EMBL" id="BMAW01130077">
    <property type="protein sequence ID" value="GFU33400.1"/>
    <property type="molecule type" value="Genomic_DNA"/>
</dbReference>
<proteinExistence type="predicted"/>
<gene>
    <name evidence="1" type="ORF">NPIL_643931</name>
</gene>
<dbReference type="Proteomes" id="UP000887013">
    <property type="component" value="Unassembled WGS sequence"/>
</dbReference>
<name>A0A8X6QRY3_NEPPI</name>
<reference evidence="1" key="1">
    <citation type="submission" date="2020-08" db="EMBL/GenBank/DDBJ databases">
        <title>Multicomponent nature underlies the extraordinary mechanical properties of spider dragline silk.</title>
        <authorList>
            <person name="Kono N."/>
            <person name="Nakamura H."/>
            <person name="Mori M."/>
            <person name="Yoshida Y."/>
            <person name="Ohtoshi R."/>
            <person name="Malay A.D."/>
            <person name="Moran D.A.P."/>
            <person name="Tomita M."/>
            <person name="Numata K."/>
            <person name="Arakawa K."/>
        </authorList>
    </citation>
    <scope>NUCLEOTIDE SEQUENCE</scope>
</reference>
<organism evidence="1 2">
    <name type="scientific">Nephila pilipes</name>
    <name type="common">Giant wood spider</name>
    <name type="synonym">Nephila maculata</name>
    <dbReference type="NCBI Taxonomy" id="299642"/>
    <lineage>
        <taxon>Eukaryota</taxon>
        <taxon>Metazoa</taxon>
        <taxon>Ecdysozoa</taxon>
        <taxon>Arthropoda</taxon>
        <taxon>Chelicerata</taxon>
        <taxon>Arachnida</taxon>
        <taxon>Araneae</taxon>
        <taxon>Araneomorphae</taxon>
        <taxon>Entelegynae</taxon>
        <taxon>Araneoidea</taxon>
        <taxon>Nephilidae</taxon>
        <taxon>Nephila</taxon>
    </lineage>
</organism>
<keyword evidence="2" id="KW-1185">Reference proteome</keyword>
<accession>A0A8X6QRY3</accession>
<sequence length="96" mass="10446">MALSHRTSKDLSKLSTAVVWSIERRPCQGNSSLEGGISTRSSNELSGLDVGMCLDSESLIPVLKRIEITEAYPSPDEPFSFLLMRLSSVESCVALN</sequence>
<protein>
    <submittedName>
        <fullName evidence="1">Uncharacterized protein</fullName>
    </submittedName>
</protein>
<dbReference type="AlphaFoldDB" id="A0A8X6QRY3"/>
<evidence type="ECO:0000313" key="2">
    <source>
        <dbReference type="Proteomes" id="UP000887013"/>
    </source>
</evidence>
<comment type="caution">
    <text evidence="1">The sequence shown here is derived from an EMBL/GenBank/DDBJ whole genome shotgun (WGS) entry which is preliminary data.</text>
</comment>